<reference evidence="1" key="1">
    <citation type="submission" date="2015-12" db="EMBL/GenBank/DDBJ databases">
        <title>Update maize B73 reference genome by single molecule sequencing technologies.</title>
        <authorList>
            <consortium name="Maize Genome Sequencing Project"/>
            <person name="Ware D."/>
        </authorList>
    </citation>
    <scope>NUCLEOTIDE SEQUENCE [LARGE SCALE GENOMIC DNA]</scope>
    <source>
        <tissue evidence="1">Seedling</tissue>
    </source>
</reference>
<dbReference type="InParanoid" id="A0A1D6KYU1"/>
<sequence>MYGVISYMTPATIFICLPWRIIDISFGLPTSSLCICSHVCSVSAWQPHQPPPCSVLGFWNTANRQFHLLHRRQTHHTQIQMDTPSGVKGSIPACIKFSVKVPGEIPYYGIYYDPPEE</sequence>
<accession>A0A1D6KYU1</accession>
<dbReference type="STRING" id="4577.A0A1D6KYU1"/>
<protein>
    <submittedName>
        <fullName evidence="1">14-alpha-glucan-branching enzyme 2-2 chloroplastic/amyloplastic</fullName>
    </submittedName>
</protein>
<dbReference type="AlphaFoldDB" id="A0A1D6KYU1"/>
<organism evidence="1">
    <name type="scientific">Zea mays</name>
    <name type="common">Maize</name>
    <dbReference type="NCBI Taxonomy" id="4577"/>
    <lineage>
        <taxon>Eukaryota</taxon>
        <taxon>Viridiplantae</taxon>
        <taxon>Streptophyta</taxon>
        <taxon>Embryophyta</taxon>
        <taxon>Tracheophyta</taxon>
        <taxon>Spermatophyta</taxon>
        <taxon>Magnoliopsida</taxon>
        <taxon>Liliopsida</taxon>
        <taxon>Poales</taxon>
        <taxon>Poaceae</taxon>
        <taxon>PACMAD clade</taxon>
        <taxon>Panicoideae</taxon>
        <taxon>Andropogonodae</taxon>
        <taxon>Andropogoneae</taxon>
        <taxon>Tripsacinae</taxon>
        <taxon>Zea</taxon>
    </lineage>
</organism>
<name>A0A1D6KYU1_MAIZE</name>
<dbReference type="EMBL" id="CM007647">
    <property type="protein sequence ID" value="ONM07551.1"/>
    <property type="molecule type" value="Genomic_DNA"/>
</dbReference>
<proteinExistence type="predicted"/>
<feature type="non-terminal residue" evidence="1">
    <location>
        <position position="117"/>
    </location>
</feature>
<gene>
    <name evidence="1" type="ORF">ZEAMMB73_Zm00001d033399</name>
</gene>
<evidence type="ECO:0000313" key="1">
    <source>
        <dbReference type="EMBL" id="ONM07551.1"/>
    </source>
</evidence>